<feature type="compositionally biased region" description="Pro residues" evidence="1">
    <location>
        <begin position="24"/>
        <end position="35"/>
    </location>
</feature>
<dbReference type="KEGG" id="vra:106774274"/>
<reference evidence="4" key="2">
    <citation type="submission" date="2025-08" db="UniProtKB">
        <authorList>
            <consortium name="RefSeq"/>
        </authorList>
    </citation>
    <scope>IDENTIFICATION</scope>
    <source>
        <tissue evidence="4">Leaf</tissue>
    </source>
</reference>
<keyword evidence="3" id="KW-1185">Reference proteome</keyword>
<feature type="compositionally biased region" description="Pro residues" evidence="1">
    <location>
        <begin position="44"/>
        <end position="62"/>
    </location>
</feature>
<dbReference type="PANTHER" id="PTHR37754:SF4">
    <property type="entry name" value="EF-HAND DOMAIN-CONTAINING PROTEIN"/>
    <property type="match status" value="1"/>
</dbReference>
<dbReference type="RefSeq" id="XP_014516696.2">
    <property type="nucleotide sequence ID" value="XM_014661210.2"/>
</dbReference>
<dbReference type="GeneID" id="106774274"/>
<dbReference type="AlphaFoldDB" id="A0A1S3VEB1"/>
<dbReference type="SUPFAM" id="SSF47473">
    <property type="entry name" value="EF-hand"/>
    <property type="match status" value="1"/>
</dbReference>
<feature type="region of interest" description="Disordered" evidence="1">
    <location>
        <begin position="1"/>
        <end position="62"/>
    </location>
</feature>
<evidence type="ECO:0000256" key="1">
    <source>
        <dbReference type="SAM" id="MobiDB-lite"/>
    </source>
</evidence>
<evidence type="ECO:0000313" key="4">
    <source>
        <dbReference type="RefSeq" id="XP_014516696.2"/>
    </source>
</evidence>
<dbReference type="InterPro" id="IPR002048">
    <property type="entry name" value="EF_hand_dom"/>
</dbReference>
<organism evidence="3 4">
    <name type="scientific">Vigna radiata var. radiata</name>
    <name type="common">Mung bean</name>
    <name type="synonym">Phaseolus aureus</name>
    <dbReference type="NCBI Taxonomy" id="3916"/>
    <lineage>
        <taxon>Eukaryota</taxon>
        <taxon>Viridiplantae</taxon>
        <taxon>Streptophyta</taxon>
        <taxon>Embryophyta</taxon>
        <taxon>Tracheophyta</taxon>
        <taxon>Spermatophyta</taxon>
        <taxon>Magnoliopsida</taxon>
        <taxon>eudicotyledons</taxon>
        <taxon>Gunneridae</taxon>
        <taxon>Pentapetalae</taxon>
        <taxon>rosids</taxon>
        <taxon>fabids</taxon>
        <taxon>Fabales</taxon>
        <taxon>Fabaceae</taxon>
        <taxon>Papilionoideae</taxon>
        <taxon>50 kb inversion clade</taxon>
        <taxon>NPAAA clade</taxon>
        <taxon>indigoferoid/millettioid clade</taxon>
        <taxon>Phaseoleae</taxon>
        <taxon>Vigna</taxon>
    </lineage>
</organism>
<dbReference type="GO" id="GO:0005509">
    <property type="term" value="F:calcium ion binding"/>
    <property type="evidence" value="ECO:0007669"/>
    <property type="project" value="InterPro"/>
</dbReference>
<reference evidence="3" key="1">
    <citation type="journal article" date="2014" name="Nat. Commun.">
        <title>Genome sequence of mungbean and insights into evolution within Vigna species.</title>
        <authorList>
            <person name="Kang Y.J."/>
            <person name="Kim S.K."/>
            <person name="Kim M.Y."/>
            <person name="Lestari P."/>
            <person name="Kim K.H."/>
            <person name="Ha B.K."/>
            <person name="Jun T.H."/>
            <person name="Hwang W.J."/>
            <person name="Lee T."/>
            <person name="Lee J."/>
            <person name="Shim S."/>
            <person name="Yoon M.Y."/>
            <person name="Jang Y.E."/>
            <person name="Han K.S."/>
            <person name="Taeprayoon P."/>
            <person name="Yoon N."/>
            <person name="Somta P."/>
            <person name="Tanya P."/>
            <person name="Kim K.S."/>
            <person name="Gwag J.G."/>
            <person name="Moon J.K."/>
            <person name="Lee Y.H."/>
            <person name="Park B.S."/>
            <person name="Bombarely A."/>
            <person name="Doyle J.J."/>
            <person name="Jackson S.A."/>
            <person name="Schafleitner R."/>
            <person name="Srinives P."/>
            <person name="Varshney R.K."/>
            <person name="Lee S.H."/>
        </authorList>
    </citation>
    <scope>NUCLEOTIDE SEQUENCE [LARGE SCALE GENOMIC DNA]</scope>
    <source>
        <strain evidence="3">cv. VC1973A</strain>
    </source>
</reference>
<dbReference type="PANTHER" id="PTHR37754">
    <property type="entry name" value="CALCIUM ION-BINDING PROTEIN"/>
    <property type="match status" value="1"/>
</dbReference>
<dbReference type="PROSITE" id="PS50222">
    <property type="entry name" value="EF_HAND_2"/>
    <property type="match status" value="1"/>
</dbReference>
<evidence type="ECO:0000313" key="3">
    <source>
        <dbReference type="Proteomes" id="UP000087766"/>
    </source>
</evidence>
<dbReference type="Proteomes" id="UP000087766">
    <property type="component" value="Chromosome 9"/>
</dbReference>
<gene>
    <name evidence="4" type="primary">LOC106774274</name>
</gene>
<name>A0A1S3VEB1_VIGRR</name>
<sequence length="243" mass="26281">MNSSGGLLPPMSPTPLFPWLLNAPKPPPEAAPANPPFEGTAPANPTPENPPPVDATPANPPPMAVLVELLPANPRPKALGGEKPLPGKEWTKTQIRKITDQVFEKVQNQKESDRLSFEELYIAVLLVYNDINKYIPGPHVDPPSKARVEEVKEKCDINLDGDIEREEFFDFMLQMTADTFTVVSQKLVVTMVVASTVAVATKKATEGVPGVGKVVKKIPNSVCASLAIIAAVWFKKKAQSSSL</sequence>
<proteinExistence type="predicted"/>
<protein>
    <submittedName>
        <fullName evidence="4">Uncharacterized protein LOC106774274 isoform X2</fullName>
    </submittedName>
</protein>
<feature type="domain" description="EF-hand" evidence="2">
    <location>
        <begin position="143"/>
        <end position="178"/>
    </location>
</feature>
<dbReference type="InterPro" id="IPR011992">
    <property type="entry name" value="EF-hand-dom_pair"/>
</dbReference>
<evidence type="ECO:0000259" key="2">
    <source>
        <dbReference type="PROSITE" id="PS50222"/>
    </source>
</evidence>
<accession>A0A1S3VEB1</accession>